<reference evidence="1 2" key="1">
    <citation type="journal article" date="2018" name="Sci. Data">
        <title>The draft genome sequence of cork oak.</title>
        <authorList>
            <person name="Ramos A.M."/>
            <person name="Usie A."/>
            <person name="Barbosa P."/>
            <person name="Barros P.M."/>
            <person name="Capote T."/>
            <person name="Chaves I."/>
            <person name="Simoes F."/>
            <person name="Abreu I."/>
            <person name="Carrasquinho I."/>
            <person name="Faro C."/>
            <person name="Guimaraes J.B."/>
            <person name="Mendonca D."/>
            <person name="Nobrega F."/>
            <person name="Rodrigues L."/>
            <person name="Saibo N.J.M."/>
            <person name="Varela M.C."/>
            <person name="Egas C."/>
            <person name="Matos J."/>
            <person name="Miguel C.M."/>
            <person name="Oliveira M.M."/>
            <person name="Ricardo C.P."/>
            <person name="Goncalves S."/>
        </authorList>
    </citation>
    <scope>NUCLEOTIDE SEQUENCE [LARGE SCALE GENOMIC DNA]</scope>
    <source>
        <strain evidence="2">cv. HL8</strain>
    </source>
</reference>
<keyword evidence="2" id="KW-1185">Reference proteome</keyword>
<comment type="caution">
    <text evidence="1">The sequence shown here is derived from an EMBL/GenBank/DDBJ whole genome shotgun (WGS) entry which is preliminary data.</text>
</comment>
<organism evidence="1 2">
    <name type="scientific">Quercus suber</name>
    <name type="common">Cork oak</name>
    <dbReference type="NCBI Taxonomy" id="58331"/>
    <lineage>
        <taxon>Eukaryota</taxon>
        <taxon>Viridiplantae</taxon>
        <taxon>Streptophyta</taxon>
        <taxon>Embryophyta</taxon>
        <taxon>Tracheophyta</taxon>
        <taxon>Spermatophyta</taxon>
        <taxon>Magnoliopsida</taxon>
        <taxon>eudicotyledons</taxon>
        <taxon>Gunneridae</taxon>
        <taxon>Pentapetalae</taxon>
        <taxon>rosids</taxon>
        <taxon>fabids</taxon>
        <taxon>Fagales</taxon>
        <taxon>Fagaceae</taxon>
        <taxon>Quercus</taxon>
    </lineage>
</organism>
<name>A0AAW0KN80_QUESU</name>
<evidence type="ECO:0000313" key="2">
    <source>
        <dbReference type="Proteomes" id="UP000237347"/>
    </source>
</evidence>
<accession>A0AAW0KN80</accession>
<dbReference type="AlphaFoldDB" id="A0AAW0KN80"/>
<dbReference type="EMBL" id="PKMF04000275">
    <property type="protein sequence ID" value="KAK7839831.1"/>
    <property type="molecule type" value="Genomic_DNA"/>
</dbReference>
<evidence type="ECO:0000313" key="1">
    <source>
        <dbReference type="EMBL" id="KAK7839831.1"/>
    </source>
</evidence>
<sequence>MEISGDAAQKEMGGLSKQRWKYSCGARNLTWYRSQSKLEKETATSTHVDLRFGFPYMHLNKGQKYNMRLWKSQIDQHHITQTLHKKLKEFFLVSNFPKLGHFPLHFNPLVRSPPYVLGYRVPLKEIQHRSLQIINRVLDVILRVLSTLNMGPEPPQKRPISRE</sequence>
<protein>
    <submittedName>
        <fullName evidence="1">Uncharacterized protein</fullName>
    </submittedName>
</protein>
<dbReference type="Proteomes" id="UP000237347">
    <property type="component" value="Unassembled WGS sequence"/>
</dbReference>
<gene>
    <name evidence="1" type="ORF">CFP56_017470</name>
</gene>
<proteinExistence type="predicted"/>